<reference evidence="14 15" key="1">
    <citation type="submission" date="2024-01" db="EMBL/GenBank/DDBJ databases">
        <title>Genome assemblies of Stephania.</title>
        <authorList>
            <person name="Yang L."/>
        </authorList>
    </citation>
    <scope>NUCLEOTIDE SEQUENCE [LARGE SCALE GENOMIC DNA]</scope>
    <source>
        <strain evidence="14">JXDWG</strain>
        <tissue evidence="14">Leaf</tissue>
    </source>
</reference>
<evidence type="ECO:0000313" key="15">
    <source>
        <dbReference type="Proteomes" id="UP001419268"/>
    </source>
</evidence>
<dbReference type="AlphaFoldDB" id="A0AAP0Q3Z8"/>
<dbReference type="Pfam" id="PF02298">
    <property type="entry name" value="Cu_bind_like"/>
    <property type="match status" value="1"/>
</dbReference>
<dbReference type="InterPro" id="IPR039391">
    <property type="entry name" value="Phytocyanin-like"/>
</dbReference>
<dbReference type="GO" id="GO:0009610">
    <property type="term" value="P:response to symbiotic fungus"/>
    <property type="evidence" value="ECO:0007669"/>
    <property type="project" value="UniProtKB-ARBA"/>
</dbReference>
<keyword evidence="8" id="KW-0186">Copper</keyword>
<feature type="domain" description="Phytocyanin" evidence="13">
    <location>
        <begin position="28"/>
        <end position="133"/>
    </location>
</feature>
<dbReference type="GO" id="GO:0009055">
    <property type="term" value="F:electron transfer activity"/>
    <property type="evidence" value="ECO:0007669"/>
    <property type="project" value="InterPro"/>
</dbReference>
<keyword evidence="9 12" id="KW-0472">Membrane</keyword>
<evidence type="ECO:0000256" key="2">
    <source>
        <dbReference type="ARBA" id="ARBA00022448"/>
    </source>
</evidence>
<dbReference type="InterPro" id="IPR008972">
    <property type="entry name" value="Cupredoxin"/>
</dbReference>
<dbReference type="InterPro" id="IPR003245">
    <property type="entry name" value="Phytocyanin_dom"/>
</dbReference>
<keyword evidence="7 12" id="KW-1133">Transmembrane helix</keyword>
<keyword evidence="3 12" id="KW-0812">Transmembrane</keyword>
<evidence type="ECO:0000256" key="11">
    <source>
        <dbReference type="ARBA" id="ARBA00023180"/>
    </source>
</evidence>
<dbReference type="GO" id="GO:0005886">
    <property type="term" value="C:plasma membrane"/>
    <property type="evidence" value="ECO:0007669"/>
    <property type="project" value="TreeGrafter"/>
</dbReference>
<accession>A0AAP0Q3Z8</accession>
<keyword evidence="10" id="KW-1015">Disulfide bond</keyword>
<comment type="caution">
    <text evidence="14">The sequence shown here is derived from an EMBL/GenBank/DDBJ whole genome shotgun (WGS) entry which is preliminary data.</text>
</comment>
<keyword evidence="5" id="KW-0732">Signal</keyword>
<evidence type="ECO:0000256" key="6">
    <source>
        <dbReference type="ARBA" id="ARBA00022982"/>
    </source>
</evidence>
<evidence type="ECO:0000256" key="8">
    <source>
        <dbReference type="ARBA" id="ARBA00023008"/>
    </source>
</evidence>
<comment type="subcellular location">
    <subcellularLocation>
        <location evidence="1">Membrane</location>
        <topology evidence="1">Single-pass type I membrane protein</topology>
    </subcellularLocation>
</comment>
<evidence type="ECO:0000256" key="7">
    <source>
        <dbReference type="ARBA" id="ARBA00022989"/>
    </source>
</evidence>
<dbReference type="EMBL" id="JBBNAG010000001">
    <property type="protein sequence ID" value="KAK9165084.1"/>
    <property type="molecule type" value="Genomic_DNA"/>
</dbReference>
<dbReference type="Gene3D" id="2.60.40.420">
    <property type="entry name" value="Cupredoxins - blue copper proteins"/>
    <property type="match status" value="1"/>
</dbReference>
<dbReference type="GO" id="GO:0046872">
    <property type="term" value="F:metal ion binding"/>
    <property type="evidence" value="ECO:0007669"/>
    <property type="project" value="UniProtKB-KW"/>
</dbReference>
<dbReference type="FunFam" id="2.60.40.420:FF:000067">
    <property type="entry name" value="Cupredoxin superfamily protein"/>
    <property type="match status" value="1"/>
</dbReference>
<dbReference type="PANTHER" id="PTHR33021:SF554">
    <property type="entry name" value="OS06G0721800 PROTEIN"/>
    <property type="match status" value="1"/>
</dbReference>
<gene>
    <name evidence="14" type="ORF">Scep_000275</name>
</gene>
<feature type="transmembrane region" description="Helical" evidence="12">
    <location>
        <begin position="6"/>
        <end position="23"/>
    </location>
</feature>
<sequence length="185" mass="20475">MENPYRLLIVIITTLVIMILVFYRAESKRYTVGDGEGWDIGTNYMAWAQPHNFTVGDVLVFKYVKGQHNAYQVSKEVYRSCDVGNGSASAGVLKKYETGSDEVVLGEARDYWFICSFQGHCLGGMKFGLNVTLDLIAPPNTTDDGVTNNVSNSGRGRGRGGGAENNNFWALWAVLLLANLALFFW</sequence>
<keyword evidence="11" id="KW-0325">Glycoprotein</keyword>
<evidence type="ECO:0000256" key="4">
    <source>
        <dbReference type="ARBA" id="ARBA00022723"/>
    </source>
</evidence>
<protein>
    <recommendedName>
        <fullName evidence="13">Phytocyanin domain-containing protein</fullName>
    </recommendedName>
</protein>
<dbReference type="PROSITE" id="PS51485">
    <property type="entry name" value="PHYTOCYANIN"/>
    <property type="match status" value="1"/>
</dbReference>
<keyword evidence="6" id="KW-0249">Electron transport</keyword>
<feature type="transmembrane region" description="Helical" evidence="12">
    <location>
        <begin position="167"/>
        <end position="184"/>
    </location>
</feature>
<evidence type="ECO:0000259" key="13">
    <source>
        <dbReference type="PROSITE" id="PS51485"/>
    </source>
</evidence>
<evidence type="ECO:0000256" key="9">
    <source>
        <dbReference type="ARBA" id="ARBA00023136"/>
    </source>
</evidence>
<name>A0AAP0Q3Z8_9MAGN</name>
<evidence type="ECO:0000256" key="3">
    <source>
        <dbReference type="ARBA" id="ARBA00022692"/>
    </source>
</evidence>
<evidence type="ECO:0000256" key="1">
    <source>
        <dbReference type="ARBA" id="ARBA00004479"/>
    </source>
</evidence>
<dbReference type="SUPFAM" id="SSF49503">
    <property type="entry name" value="Cupredoxins"/>
    <property type="match status" value="1"/>
</dbReference>
<proteinExistence type="predicted"/>
<keyword evidence="4" id="KW-0479">Metal-binding</keyword>
<evidence type="ECO:0000313" key="14">
    <source>
        <dbReference type="EMBL" id="KAK9165084.1"/>
    </source>
</evidence>
<evidence type="ECO:0000256" key="5">
    <source>
        <dbReference type="ARBA" id="ARBA00022729"/>
    </source>
</evidence>
<dbReference type="PANTHER" id="PTHR33021">
    <property type="entry name" value="BLUE COPPER PROTEIN"/>
    <property type="match status" value="1"/>
</dbReference>
<evidence type="ECO:0000256" key="10">
    <source>
        <dbReference type="ARBA" id="ARBA00023157"/>
    </source>
</evidence>
<keyword evidence="2" id="KW-0813">Transport</keyword>
<dbReference type="Proteomes" id="UP001419268">
    <property type="component" value="Unassembled WGS sequence"/>
</dbReference>
<organism evidence="14 15">
    <name type="scientific">Stephania cephalantha</name>
    <dbReference type="NCBI Taxonomy" id="152367"/>
    <lineage>
        <taxon>Eukaryota</taxon>
        <taxon>Viridiplantae</taxon>
        <taxon>Streptophyta</taxon>
        <taxon>Embryophyta</taxon>
        <taxon>Tracheophyta</taxon>
        <taxon>Spermatophyta</taxon>
        <taxon>Magnoliopsida</taxon>
        <taxon>Ranunculales</taxon>
        <taxon>Menispermaceae</taxon>
        <taxon>Menispermoideae</taxon>
        <taxon>Cissampelideae</taxon>
        <taxon>Stephania</taxon>
    </lineage>
</organism>
<keyword evidence="15" id="KW-1185">Reference proteome</keyword>
<dbReference type="CDD" id="cd04216">
    <property type="entry name" value="Phytocyanin"/>
    <property type="match status" value="1"/>
</dbReference>
<evidence type="ECO:0000256" key="12">
    <source>
        <dbReference type="SAM" id="Phobius"/>
    </source>
</evidence>